<feature type="transmembrane region" description="Helical" evidence="1">
    <location>
        <begin position="127"/>
        <end position="149"/>
    </location>
</feature>
<feature type="transmembrane region" description="Helical" evidence="1">
    <location>
        <begin position="267"/>
        <end position="291"/>
    </location>
</feature>
<proteinExistence type="predicted"/>
<dbReference type="PANTHER" id="PTHR22943:SF248">
    <property type="entry name" value="SEVEN TM RECEPTOR"/>
    <property type="match status" value="1"/>
</dbReference>
<keyword evidence="1" id="KW-1133">Transmembrane helix</keyword>
<evidence type="ECO:0000313" key="3">
    <source>
        <dbReference type="WBParaSite" id="Pan_g475.t1"/>
    </source>
</evidence>
<feature type="transmembrane region" description="Helical" evidence="1">
    <location>
        <begin position="92"/>
        <end position="115"/>
    </location>
</feature>
<dbReference type="AlphaFoldDB" id="A0A7E4VZK3"/>
<keyword evidence="1" id="KW-0812">Transmembrane</keyword>
<evidence type="ECO:0000256" key="1">
    <source>
        <dbReference type="SAM" id="Phobius"/>
    </source>
</evidence>
<protein>
    <submittedName>
        <fullName evidence="3">G_PROTEIN_RECEP_F1_2 domain-containing protein</fullName>
    </submittedName>
</protein>
<feature type="transmembrane region" description="Helical" evidence="1">
    <location>
        <begin position="13"/>
        <end position="31"/>
    </location>
</feature>
<feature type="transmembrane region" description="Helical" evidence="1">
    <location>
        <begin position="234"/>
        <end position="261"/>
    </location>
</feature>
<evidence type="ECO:0000313" key="2">
    <source>
        <dbReference type="Proteomes" id="UP000492821"/>
    </source>
</evidence>
<dbReference type="Pfam" id="PF10317">
    <property type="entry name" value="7TM_GPCR_Srd"/>
    <property type="match status" value="1"/>
</dbReference>
<dbReference type="WBParaSite" id="Pan_g475.t1">
    <property type="protein sequence ID" value="Pan_g475.t1"/>
    <property type="gene ID" value="Pan_g475"/>
</dbReference>
<name>A0A7E4VZK3_PANRE</name>
<dbReference type="PANTHER" id="PTHR22943">
    <property type="entry name" value="7-TRANSMEMBRANE DOMAIN RECEPTOR C.ELEGANS"/>
    <property type="match status" value="1"/>
</dbReference>
<keyword evidence="1" id="KW-0472">Membrane</keyword>
<organism evidence="2 3">
    <name type="scientific">Panagrellus redivivus</name>
    <name type="common">Microworm</name>
    <dbReference type="NCBI Taxonomy" id="6233"/>
    <lineage>
        <taxon>Eukaryota</taxon>
        <taxon>Metazoa</taxon>
        <taxon>Ecdysozoa</taxon>
        <taxon>Nematoda</taxon>
        <taxon>Chromadorea</taxon>
        <taxon>Rhabditida</taxon>
        <taxon>Tylenchina</taxon>
        <taxon>Panagrolaimomorpha</taxon>
        <taxon>Panagrolaimoidea</taxon>
        <taxon>Panagrolaimidae</taxon>
        <taxon>Panagrellus</taxon>
    </lineage>
</organism>
<dbReference type="Proteomes" id="UP000492821">
    <property type="component" value="Unassembled WGS sequence"/>
</dbReference>
<feature type="transmembrane region" description="Helical" evidence="1">
    <location>
        <begin position="185"/>
        <end position="213"/>
    </location>
</feature>
<dbReference type="SUPFAM" id="SSF81321">
    <property type="entry name" value="Family A G protein-coupled receptor-like"/>
    <property type="match status" value="1"/>
</dbReference>
<keyword evidence="2" id="KW-1185">Reference proteome</keyword>
<sequence length="311" mass="35196">MSNIRTVFETVEMTVSLLGLAFNLFQFYLIAKHTTPAVKPYSPILYQNSVIDCIYIFAALISRIQADVRNGIVFYTLQVPYFKNQEVVLLSATFWIFSIAFYVSGVPVQFVYRYLYIIRFIKVPKIVHMSMLFIAGLVSYLICSFYYLAFRDSPNIAAKSIQILQVSDGPSNTTFQMLSSYVTNIYLAIYLGLACLALILSGIIILIATVLFAKHINRNYEVMSQSTREASAQVTIILIVQTAVPVFVCIILVTFVFQVFLSLNSSTISMIIIPVVSFFPMLNSILVIYFMKSYRTFIAQKLLGIYATLLP</sequence>
<reference evidence="2" key="1">
    <citation type="journal article" date="2013" name="Genetics">
        <title>The draft genome and transcriptome of Panagrellus redivivus are shaped by the harsh demands of a free-living lifestyle.</title>
        <authorList>
            <person name="Srinivasan J."/>
            <person name="Dillman A.R."/>
            <person name="Macchietto M.G."/>
            <person name="Heikkinen L."/>
            <person name="Lakso M."/>
            <person name="Fracchia K.M."/>
            <person name="Antoshechkin I."/>
            <person name="Mortazavi A."/>
            <person name="Wong G."/>
            <person name="Sternberg P.W."/>
        </authorList>
    </citation>
    <scope>NUCLEOTIDE SEQUENCE [LARGE SCALE GENOMIC DNA]</scope>
    <source>
        <strain evidence="2">MT8872</strain>
    </source>
</reference>
<accession>A0A7E4VZK3</accession>
<reference evidence="3" key="2">
    <citation type="submission" date="2020-10" db="UniProtKB">
        <authorList>
            <consortium name="WormBaseParasite"/>
        </authorList>
    </citation>
    <scope>IDENTIFICATION</scope>
</reference>
<dbReference type="InterPro" id="IPR019421">
    <property type="entry name" value="7TM_GPCR_serpentine_rcpt_Srd"/>
</dbReference>